<evidence type="ECO:0000313" key="9">
    <source>
        <dbReference type="Proteomes" id="UP000193922"/>
    </source>
</evidence>
<keyword evidence="5" id="KW-1133">Transmembrane helix</keyword>
<evidence type="ECO:0000259" key="7">
    <source>
        <dbReference type="SMART" id="SM00563"/>
    </source>
</evidence>
<comment type="catalytic activity">
    <reaction evidence="4">
        <text>a 1-acyl-sn-glycero-3-phosphate + an acyl-CoA = a 1,2-diacyl-sn-glycero-3-phosphate + CoA</text>
        <dbReference type="Rhea" id="RHEA:19709"/>
        <dbReference type="ChEBI" id="CHEBI:57287"/>
        <dbReference type="ChEBI" id="CHEBI:57970"/>
        <dbReference type="ChEBI" id="CHEBI:58342"/>
        <dbReference type="ChEBI" id="CHEBI:58608"/>
        <dbReference type="EC" id="2.3.1.51"/>
    </reaction>
</comment>
<dbReference type="GO" id="GO:0005783">
    <property type="term" value="C:endoplasmic reticulum"/>
    <property type="evidence" value="ECO:0007669"/>
    <property type="project" value="TreeGrafter"/>
</dbReference>
<dbReference type="GO" id="GO:0016020">
    <property type="term" value="C:membrane"/>
    <property type="evidence" value="ECO:0007669"/>
    <property type="project" value="InterPro"/>
</dbReference>
<gene>
    <name evidence="8" type="ORF">DL89DRAFT_36942</name>
</gene>
<evidence type="ECO:0000256" key="1">
    <source>
        <dbReference type="ARBA" id="ARBA00008655"/>
    </source>
</evidence>
<name>A0A1Y1W3F2_9FUNG</name>
<feature type="transmembrane region" description="Helical" evidence="5">
    <location>
        <begin position="31"/>
        <end position="54"/>
    </location>
</feature>
<dbReference type="InterPro" id="IPR002123">
    <property type="entry name" value="Plipid/glycerol_acylTrfase"/>
</dbReference>
<dbReference type="Pfam" id="PF01553">
    <property type="entry name" value="Acyltransferase"/>
    <property type="match status" value="1"/>
</dbReference>
<protein>
    <recommendedName>
        <fullName evidence="4">1-acyl-sn-glycerol-3-phosphate acyltransferase</fullName>
        <ecNumber evidence="4">2.3.1.51</ecNumber>
    </recommendedName>
</protein>
<dbReference type="STRING" id="61395.A0A1Y1W3F2"/>
<keyword evidence="4" id="KW-0443">Lipid metabolism</keyword>
<dbReference type="SMART" id="SM00563">
    <property type="entry name" value="PlsC"/>
    <property type="match status" value="1"/>
</dbReference>
<evidence type="ECO:0000256" key="3">
    <source>
        <dbReference type="ARBA" id="ARBA00023315"/>
    </source>
</evidence>
<dbReference type="EC" id="2.3.1.51" evidence="4"/>
<proteinExistence type="inferred from homology"/>
<organism evidence="8 9">
    <name type="scientific">Linderina pennispora</name>
    <dbReference type="NCBI Taxonomy" id="61395"/>
    <lineage>
        <taxon>Eukaryota</taxon>
        <taxon>Fungi</taxon>
        <taxon>Fungi incertae sedis</taxon>
        <taxon>Zoopagomycota</taxon>
        <taxon>Kickxellomycotina</taxon>
        <taxon>Kickxellomycetes</taxon>
        <taxon>Kickxellales</taxon>
        <taxon>Kickxellaceae</taxon>
        <taxon>Linderina</taxon>
    </lineage>
</organism>
<evidence type="ECO:0000256" key="4">
    <source>
        <dbReference type="RuleBase" id="RU361267"/>
    </source>
</evidence>
<dbReference type="AlphaFoldDB" id="A0A1Y1W3F2"/>
<evidence type="ECO:0000256" key="6">
    <source>
        <dbReference type="SAM" id="SignalP"/>
    </source>
</evidence>
<dbReference type="PANTHER" id="PTHR10434">
    <property type="entry name" value="1-ACYL-SN-GLYCEROL-3-PHOSPHATE ACYLTRANSFERASE"/>
    <property type="match status" value="1"/>
</dbReference>
<accession>A0A1Y1W3F2</accession>
<sequence>MHWALVLLIIDGLLAIGAQFSNKANFFRRAIHYGVCALIASTTGILASPVFWALGKRASANWLVGRTFYYTTSLILGIRVEIEGEENLDNAQPCVMVGNHQTMYDLVFLGRVFPTQAVILAKRAISYYPFLGWFMLLADDIFISRGSKQSTSDMFKRASGELLSKNVSVWFFAEGTRGRHEDEPGLLPFKIGAFLLAYHAKVPIVPVVVQDFHNIYCKKKFWSAPGTLKVKILKPIPMDTVKEDDLKEVMNKTRDIMLEELKNISPPRIAIS</sequence>
<dbReference type="GO" id="GO:0003841">
    <property type="term" value="F:1-acylglycerol-3-phosphate O-acyltransferase activity"/>
    <property type="evidence" value="ECO:0007669"/>
    <property type="project" value="UniProtKB-UniRule"/>
</dbReference>
<dbReference type="InterPro" id="IPR004552">
    <property type="entry name" value="AGP_acyltrans"/>
</dbReference>
<keyword evidence="6" id="KW-0732">Signal</keyword>
<comment type="caution">
    <text evidence="8">The sequence shown here is derived from an EMBL/GenBank/DDBJ whole genome shotgun (WGS) entry which is preliminary data.</text>
</comment>
<dbReference type="OrthoDB" id="202234at2759"/>
<keyword evidence="3 4" id="KW-0012">Acyltransferase</keyword>
<dbReference type="Proteomes" id="UP000193922">
    <property type="component" value="Unassembled WGS sequence"/>
</dbReference>
<reference evidence="8 9" key="1">
    <citation type="submission" date="2016-07" db="EMBL/GenBank/DDBJ databases">
        <title>Pervasive Adenine N6-methylation of Active Genes in Fungi.</title>
        <authorList>
            <consortium name="DOE Joint Genome Institute"/>
            <person name="Mondo S.J."/>
            <person name="Dannebaum R.O."/>
            <person name="Kuo R.C."/>
            <person name="Labutti K."/>
            <person name="Haridas S."/>
            <person name="Kuo A."/>
            <person name="Salamov A."/>
            <person name="Ahrendt S.R."/>
            <person name="Lipzen A."/>
            <person name="Sullivan W."/>
            <person name="Andreopoulos W.B."/>
            <person name="Clum A."/>
            <person name="Lindquist E."/>
            <person name="Daum C."/>
            <person name="Ramamoorthy G.K."/>
            <person name="Gryganskyi A."/>
            <person name="Culley D."/>
            <person name="Magnuson J.K."/>
            <person name="James T.Y."/>
            <person name="O'Malley M.A."/>
            <person name="Stajich J.E."/>
            <person name="Spatafora J.W."/>
            <person name="Visel A."/>
            <person name="Grigoriev I.V."/>
        </authorList>
    </citation>
    <scope>NUCLEOTIDE SEQUENCE [LARGE SCALE GENOMIC DNA]</scope>
    <source>
        <strain evidence="8 9">ATCC 12442</strain>
    </source>
</reference>
<evidence type="ECO:0000313" key="8">
    <source>
        <dbReference type="EMBL" id="ORX67825.1"/>
    </source>
</evidence>
<keyword evidence="5" id="KW-0812">Transmembrane</keyword>
<feature type="chain" id="PRO_5012123988" description="1-acyl-sn-glycerol-3-phosphate acyltransferase" evidence="6">
    <location>
        <begin position="16"/>
        <end position="272"/>
    </location>
</feature>
<dbReference type="EMBL" id="MCFD01000011">
    <property type="protein sequence ID" value="ORX67825.1"/>
    <property type="molecule type" value="Genomic_DNA"/>
</dbReference>
<dbReference type="GeneID" id="63808231"/>
<dbReference type="CDD" id="cd07989">
    <property type="entry name" value="LPLAT_AGPAT-like"/>
    <property type="match status" value="1"/>
</dbReference>
<keyword evidence="4" id="KW-0594">Phospholipid biosynthesis</keyword>
<evidence type="ECO:0000256" key="5">
    <source>
        <dbReference type="SAM" id="Phobius"/>
    </source>
</evidence>
<dbReference type="NCBIfam" id="TIGR00530">
    <property type="entry name" value="AGP_acyltrn"/>
    <property type="match status" value="1"/>
</dbReference>
<keyword evidence="9" id="KW-1185">Reference proteome</keyword>
<evidence type="ECO:0000256" key="2">
    <source>
        <dbReference type="ARBA" id="ARBA00022679"/>
    </source>
</evidence>
<dbReference type="RefSeq" id="XP_040741671.1">
    <property type="nucleotide sequence ID" value="XM_040891583.1"/>
</dbReference>
<keyword evidence="4" id="KW-1208">Phospholipid metabolism</keyword>
<comment type="similarity">
    <text evidence="1 4">Belongs to the 1-acyl-sn-glycerol-3-phosphate acyltransferase family.</text>
</comment>
<comment type="domain">
    <text evidence="4">The HXXXXD motif is essential for acyltransferase activity and may constitute the binding site for the phosphate moiety of the glycerol-3-phosphate.</text>
</comment>
<feature type="signal peptide" evidence="6">
    <location>
        <begin position="1"/>
        <end position="15"/>
    </location>
</feature>
<dbReference type="GO" id="GO:0006654">
    <property type="term" value="P:phosphatidic acid biosynthetic process"/>
    <property type="evidence" value="ECO:0007669"/>
    <property type="project" value="TreeGrafter"/>
</dbReference>
<dbReference type="SUPFAM" id="SSF69593">
    <property type="entry name" value="Glycerol-3-phosphate (1)-acyltransferase"/>
    <property type="match status" value="1"/>
</dbReference>
<keyword evidence="2 4" id="KW-0808">Transferase</keyword>
<dbReference type="PANTHER" id="PTHR10434:SF11">
    <property type="entry name" value="1-ACYL-SN-GLYCEROL-3-PHOSPHATE ACYLTRANSFERASE"/>
    <property type="match status" value="1"/>
</dbReference>
<feature type="domain" description="Phospholipid/glycerol acyltransferase" evidence="7">
    <location>
        <begin position="94"/>
        <end position="212"/>
    </location>
</feature>
<keyword evidence="4" id="KW-0444">Lipid biosynthesis</keyword>
<keyword evidence="5" id="KW-0472">Membrane</keyword>